<dbReference type="PROSITE" id="PS51456">
    <property type="entry name" value="MYOSIN_MOTOR"/>
    <property type="match status" value="1"/>
</dbReference>
<dbReference type="FunFam" id="3.40.850.10:FF:000024">
    <property type="entry name" value="Myosin heavy chain, isoform J"/>
    <property type="match status" value="1"/>
</dbReference>
<dbReference type="Gene3D" id="1.20.5.370">
    <property type="match status" value="4"/>
</dbReference>
<comment type="subcellular location">
    <subcellularLocation>
        <location evidence="1">Cytoplasm</location>
        <location evidence="1">Myofibril</location>
    </subcellularLocation>
</comment>
<feature type="domain" description="Myosin motor" evidence="15">
    <location>
        <begin position="85"/>
        <end position="779"/>
    </location>
</feature>
<dbReference type="Pfam" id="PF00063">
    <property type="entry name" value="Myosin_head"/>
    <property type="match status" value="1"/>
</dbReference>
<keyword evidence="18" id="KW-1185">Reference proteome</keyword>
<dbReference type="FunFam" id="1.20.58.530:FF:000001">
    <property type="entry name" value="Myosin heavy chain"/>
    <property type="match status" value="1"/>
</dbReference>
<reference evidence="17" key="1">
    <citation type="submission" date="2025-08" db="UniProtKB">
        <authorList>
            <consortium name="Ensembl"/>
        </authorList>
    </citation>
    <scope>IDENTIFICATION</scope>
</reference>
<dbReference type="FunFam" id="1.20.5.370:FF:000001">
    <property type="entry name" value="Myosin heavy chain"/>
    <property type="match status" value="1"/>
</dbReference>
<keyword evidence="3" id="KW-0787">Thick filament</keyword>
<keyword evidence="9 13" id="KW-0518">Myosin</keyword>
<evidence type="ECO:0000256" key="11">
    <source>
        <dbReference type="ARBA" id="ARBA00023179"/>
    </source>
</evidence>
<name>A0A8C1BJ73_CYPCA</name>
<keyword evidence="8" id="KW-0175">Coiled coil</keyword>
<dbReference type="InterPro" id="IPR027417">
    <property type="entry name" value="P-loop_NTPase"/>
</dbReference>
<dbReference type="GO" id="GO:0016460">
    <property type="term" value="C:myosin II complex"/>
    <property type="evidence" value="ECO:0007669"/>
    <property type="project" value="TreeGrafter"/>
</dbReference>
<evidence type="ECO:0000313" key="18">
    <source>
        <dbReference type="Proteomes" id="UP001108240"/>
    </source>
</evidence>
<evidence type="ECO:0000256" key="3">
    <source>
        <dbReference type="ARBA" id="ARBA00022433"/>
    </source>
</evidence>
<dbReference type="FunFam" id="1.20.120.720:FF:000001">
    <property type="entry name" value="Myosin heavy chain, muscle"/>
    <property type="match status" value="1"/>
</dbReference>
<dbReference type="FunFam" id="1.20.5.340:FF:000013">
    <property type="entry name" value="Myosin heavy chain"/>
    <property type="match status" value="1"/>
</dbReference>
<dbReference type="InterPro" id="IPR002928">
    <property type="entry name" value="Myosin_tail"/>
</dbReference>
<evidence type="ECO:0000256" key="13">
    <source>
        <dbReference type="PROSITE-ProRule" id="PRU00782"/>
    </source>
</evidence>
<feature type="binding site" evidence="13">
    <location>
        <begin position="178"/>
        <end position="185"/>
    </location>
    <ligand>
        <name>ATP</name>
        <dbReference type="ChEBI" id="CHEBI:30616"/>
    </ligand>
</feature>
<dbReference type="Gene3D" id="6.10.250.2420">
    <property type="match status" value="1"/>
</dbReference>
<dbReference type="SUPFAM" id="SSF57997">
    <property type="entry name" value="Tropomyosin"/>
    <property type="match status" value="1"/>
</dbReference>
<dbReference type="GO" id="GO:0048731">
    <property type="term" value="P:system development"/>
    <property type="evidence" value="ECO:0007669"/>
    <property type="project" value="UniProtKB-ARBA"/>
</dbReference>
<dbReference type="CDD" id="cd01377">
    <property type="entry name" value="MYSc_class_II"/>
    <property type="match status" value="1"/>
</dbReference>
<dbReference type="Pfam" id="PF02736">
    <property type="entry name" value="Myosin_N"/>
    <property type="match status" value="1"/>
</dbReference>
<evidence type="ECO:0000256" key="8">
    <source>
        <dbReference type="ARBA" id="ARBA00023054"/>
    </source>
</evidence>
<dbReference type="Gene3D" id="1.20.5.340">
    <property type="match status" value="4"/>
</dbReference>
<evidence type="ECO:0000256" key="9">
    <source>
        <dbReference type="ARBA" id="ARBA00023123"/>
    </source>
</evidence>
<accession>A0A8C1BJ73</accession>
<organism evidence="17 18">
    <name type="scientific">Cyprinus carpio carpio</name>
    <dbReference type="NCBI Taxonomy" id="630221"/>
    <lineage>
        <taxon>Eukaryota</taxon>
        <taxon>Metazoa</taxon>
        <taxon>Chordata</taxon>
        <taxon>Craniata</taxon>
        <taxon>Vertebrata</taxon>
        <taxon>Euteleostomi</taxon>
        <taxon>Actinopterygii</taxon>
        <taxon>Neopterygii</taxon>
        <taxon>Teleostei</taxon>
        <taxon>Ostariophysi</taxon>
        <taxon>Cypriniformes</taxon>
        <taxon>Cyprinidae</taxon>
        <taxon>Cyprininae</taxon>
        <taxon>Cyprinus</taxon>
    </lineage>
</organism>
<feature type="region of interest" description="Actin-binding" evidence="13">
    <location>
        <begin position="656"/>
        <end position="678"/>
    </location>
</feature>
<dbReference type="InterPro" id="IPR014751">
    <property type="entry name" value="XRCC4-like_C"/>
</dbReference>
<evidence type="ECO:0000256" key="7">
    <source>
        <dbReference type="ARBA" id="ARBA00022840"/>
    </source>
</evidence>
<keyword evidence="11" id="KW-0514">Muscle protein</keyword>
<dbReference type="Gene3D" id="1.20.5.4820">
    <property type="match status" value="1"/>
</dbReference>
<dbReference type="FunFam" id="1.20.5.340:FF:000004">
    <property type="entry name" value="Myosin heavy chain"/>
    <property type="match status" value="1"/>
</dbReference>
<dbReference type="FunFam" id="2.30.30.360:FF:000001">
    <property type="entry name" value="Myosin heavy chain"/>
    <property type="match status" value="1"/>
</dbReference>
<keyword evidence="6 13" id="KW-0547">Nucleotide-binding</keyword>
<evidence type="ECO:0000256" key="10">
    <source>
        <dbReference type="ARBA" id="ARBA00023175"/>
    </source>
</evidence>
<evidence type="ECO:0000256" key="4">
    <source>
        <dbReference type="ARBA" id="ARBA00022481"/>
    </source>
</evidence>
<dbReference type="Gene3D" id="3.40.850.10">
    <property type="entry name" value="Kinesin motor domain"/>
    <property type="match status" value="1"/>
</dbReference>
<dbReference type="InterPro" id="IPR004009">
    <property type="entry name" value="SH3_Myosin"/>
</dbReference>
<dbReference type="InterPro" id="IPR036961">
    <property type="entry name" value="Kinesin_motor_dom_sf"/>
</dbReference>
<dbReference type="Gene3D" id="1.20.120.720">
    <property type="entry name" value="Myosin VI head, motor domain, U50 subdomain"/>
    <property type="match status" value="1"/>
</dbReference>
<comment type="similarity">
    <text evidence="2 13">Belongs to the TRAFAC class myosin-kinesin ATPase superfamily. Myosin family.</text>
</comment>
<dbReference type="FunFam" id="1.20.5.4820:FF:000001">
    <property type="entry name" value="Myosin heavy chain"/>
    <property type="match status" value="1"/>
</dbReference>
<dbReference type="Ensembl" id="ENSCCRT00000037200.2">
    <property type="protein sequence ID" value="ENSCCRP00000034328.2"/>
    <property type="gene ID" value="ENSCCRG00000067816.1"/>
</dbReference>
<evidence type="ECO:0000256" key="5">
    <source>
        <dbReference type="ARBA" id="ARBA00022490"/>
    </source>
</evidence>
<dbReference type="SUPFAM" id="SSF90257">
    <property type="entry name" value="Myosin rod fragments"/>
    <property type="match status" value="5"/>
</dbReference>
<evidence type="ECO:0000256" key="12">
    <source>
        <dbReference type="ARBA" id="ARBA00023203"/>
    </source>
</evidence>
<proteinExistence type="inferred from homology"/>
<evidence type="ECO:0000259" key="15">
    <source>
        <dbReference type="PROSITE" id="PS51456"/>
    </source>
</evidence>
<protein>
    <recommendedName>
        <fullName evidence="19">Myosin heavy chain, fast skeletal muscle-like</fullName>
    </recommendedName>
</protein>
<dbReference type="GeneTree" id="ENSGT00940000162888"/>
<dbReference type="Gene3D" id="1.20.58.530">
    <property type="match status" value="1"/>
</dbReference>
<sequence>MGDGEMECFGPAAIFLRKPERERIEAQTAPFDAKTAFFVVEPEEMYLKGTLVSREGGKATVKTLCGKTLTVKEAEIFPMNPPKFDKIEDMAMMTHLNEPTVLYNLKERYAAWMIYTYSGLFCVTVNPYKWLPVYDSVVVAGYRGKKRVEAPPHIFSISDNAYQFMLTDRENQSILITGESGAGKTVNTKRVIQYFATIAVSGPKKSEPVPGKMQGSLEDQIIAANPLLEAYGNAKTVRNDNSSRFGKFIRIHFATTGKLASADIETYLLEKSRVTFQLSAERSYHIFYQLMTGHKPELLEALLITTNPYDYPMISQGEITVKSINDVEEFIATDTAIDILGFTADEKISIYKLTGAVMHHGNMKFKQKQREEQAEPDGTEVADKIAYLMGLNSADMLKALCFPRVKVGNEMVTKGQTVPQVNNAVSALCKSVYEKMFLWMVVRINEMLDTKQPRQFFIGVLDIAGFEIFDFNSLEQLCINFTNEKLQQFFNHHMFVLEQEEYKKEGIEWEFIDFGMDLAACIELIEKPMGIFSILEEECMFPKATDTSFKNKLYDQHIGKSAAFQKPKPAKGKAEAHFSLVHYAGTVDYNIVGWLDKNKDPLNDSVVQLYQKSSLKLLSFLYVAHAGAEAEGGGGKKGKKKGGSFQTVSALFRENLGKLMTNLRSTHPHFVRCLIPNESKTPGLMENFLVIHQLRCNGVLEGIRICRKGFPSRILYGDFKQRYKVLNASVIPEGQFIDNKKASEKLLGSIDVDHTQYKFGHTKVFFKAGLLGTLEEMRDDKLATLVTMTQALCRGFLMRREFVKMMERRESIFAIQYNIRSFMNVKHWPWMKLYFKIKPLLKSAETEKEMAAMKENFEKMKEDLTKALSKKKELEEKMVSLLQEKNDLQLQVASESENLSDAEERCEGLIKSKIQLEAKLKETSERLEDEEEINAELTAKKRKLEDECSELKKDIDDLELTLAKVEKEKHATENKVKNLTEEMASQDESIAKLSKEKKALQEEIEAERAARAKVEKQRADLSRELEEISERLEEAGGATAAQIEMNKKREAEFQKLRRDLEESTLQHEATAAALRKKQADSVAELGEQIDNLQRVKQKLEKEKSEYKMEIDDLTSNMEAVAKAKANLEKMCRTLEDQASELKSKNDEFVRQLNDLNAQKARLQTENGEFGRQLEEKEALVSQLTRGKQAYTQQIEELKRHIEEEVKAKNALAHGVQSARHDCDLLREQYEEEQEAKAELQRGMSKANSEVAQWRTKYETDAIQRTEELEESKKKLAQRLQDAEESIEAVNSKCASLEKTKQRLQGEVEDLMIDVERANALAANLDKKQRNFDKILAEWKQKYEESQAELEGAQKEARSLSTELFKMKNSYEETLDHLETLKRENKNLQQEISDLTEQLGETGKSIHELEKAKKTVESEKAEIQTALEEAEGTLEHEESKILRVQLELNQVKSEIDRKLAEKDEEIEQIKRNSQRVIDSMQSTLDSEVRSRNDALRVKKKMEGDLNEMEVQLSHANRQAAEAQKQLRNVQGQLKDAQLHLDEAVRGQEDMKEQVAMVERRNNLMQAEIEELRAALEQTERGRKVAEQELVDASERVGLLHSQNTSLINTKKKLEADLVQVQGEVDDAVQEARNAEEKAKKAITDAAMMAEELKKEQDTSAHLERMKKNLEVTVKDLQHRLDEAESLAMKGGKKQLQKLESRVRELEAEVEAEQRRGADAVKGVRKYERRVKELTYQTEEDKKNVIRLQDLVDKLQLKVKAYKRQAEEAEEQANTHLSRYRKVQHELEEAQERADIAESQVNKLRAKSREAGKGKEAEE</sequence>
<dbReference type="PANTHER" id="PTHR45615:SF44">
    <property type="entry name" value="MYOSIN HEAVY CHAIN 4-RELATED"/>
    <property type="match status" value="1"/>
</dbReference>
<dbReference type="Gene3D" id="2.30.30.360">
    <property type="entry name" value="Myosin S1 fragment, N-terminal"/>
    <property type="match status" value="1"/>
</dbReference>
<feature type="compositionally biased region" description="Basic and acidic residues" evidence="14">
    <location>
        <begin position="1805"/>
        <end position="1817"/>
    </location>
</feature>
<dbReference type="FunFam" id="1.20.5.340:FF:000003">
    <property type="entry name" value="Myosin heavy chain"/>
    <property type="match status" value="1"/>
</dbReference>
<evidence type="ECO:0008006" key="19">
    <source>
        <dbReference type="Google" id="ProtNLM"/>
    </source>
</evidence>
<evidence type="ECO:0000256" key="2">
    <source>
        <dbReference type="ARBA" id="ARBA00008314"/>
    </source>
</evidence>
<dbReference type="FunFam" id="1.20.5.370:FF:000007">
    <property type="entry name" value="Myosin heavy chain"/>
    <property type="match status" value="1"/>
</dbReference>
<dbReference type="GO" id="GO:0000146">
    <property type="term" value="F:microfilament motor activity"/>
    <property type="evidence" value="ECO:0007669"/>
    <property type="project" value="TreeGrafter"/>
</dbReference>
<keyword evidence="10 13" id="KW-0505">Motor protein</keyword>
<dbReference type="PRINTS" id="PR00193">
    <property type="entry name" value="MYOSINHEAVY"/>
</dbReference>
<feature type="domain" description="Myosin N-terminal SH3-like" evidence="16">
    <location>
        <begin position="32"/>
        <end position="81"/>
    </location>
</feature>
<dbReference type="PROSITE" id="PS51844">
    <property type="entry name" value="SH3_LIKE"/>
    <property type="match status" value="1"/>
</dbReference>
<dbReference type="InterPro" id="IPR001609">
    <property type="entry name" value="Myosin_head_motor_dom-like"/>
</dbReference>
<dbReference type="FunFam" id="1.20.5.370:FF:000002">
    <property type="entry name" value="Myosin heavy chain"/>
    <property type="match status" value="1"/>
</dbReference>
<dbReference type="FunFam" id="1.20.5.370:FF:000008">
    <property type="entry name" value="Myosin heavy chain"/>
    <property type="match status" value="1"/>
</dbReference>
<dbReference type="GO" id="GO:0032982">
    <property type="term" value="C:myosin filament"/>
    <property type="evidence" value="ECO:0007669"/>
    <property type="project" value="UniProtKB-KW"/>
</dbReference>
<dbReference type="FunFam" id="1.20.5.370:FF:000003">
    <property type="entry name" value="Myosin heavy chain"/>
    <property type="match status" value="1"/>
</dbReference>
<evidence type="ECO:0000259" key="16">
    <source>
        <dbReference type="PROSITE" id="PS51844"/>
    </source>
</evidence>
<evidence type="ECO:0000256" key="1">
    <source>
        <dbReference type="ARBA" id="ARBA00004657"/>
    </source>
</evidence>
<dbReference type="Proteomes" id="UP001108240">
    <property type="component" value="Unplaced"/>
</dbReference>
<dbReference type="GO" id="GO:0030016">
    <property type="term" value="C:myofibril"/>
    <property type="evidence" value="ECO:0007669"/>
    <property type="project" value="UniProtKB-SubCell"/>
</dbReference>
<dbReference type="GO" id="GO:0051015">
    <property type="term" value="F:actin filament binding"/>
    <property type="evidence" value="ECO:0007669"/>
    <property type="project" value="InterPro"/>
</dbReference>
<dbReference type="InterPro" id="IPR008989">
    <property type="entry name" value="Myosin_S1_N"/>
</dbReference>
<dbReference type="FunFam" id="1.10.10.820:FF:000001">
    <property type="entry name" value="Myosin heavy chain"/>
    <property type="match status" value="1"/>
</dbReference>
<keyword evidence="7 13" id="KW-0067">ATP-binding</keyword>
<keyword evidence="12 13" id="KW-0009">Actin-binding</keyword>
<dbReference type="Pfam" id="PF01576">
    <property type="entry name" value="Myosin_tail_1"/>
    <property type="match status" value="1"/>
</dbReference>
<dbReference type="SMART" id="SM00242">
    <property type="entry name" value="MYSc"/>
    <property type="match status" value="1"/>
</dbReference>
<feature type="region of interest" description="Disordered" evidence="14">
    <location>
        <begin position="1762"/>
        <end position="1817"/>
    </location>
</feature>
<evidence type="ECO:0000256" key="6">
    <source>
        <dbReference type="ARBA" id="ARBA00022741"/>
    </source>
</evidence>
<dbReference type="PANTHER" id="PTHR45615">
    <property type="entry name" value="MYOSIN HEAVY CHAIN, NON-MUSCLE"/>
    <property type="match status" value="1"/>
</dbReference>
<dbReference type="Gene3D" id="1.10.10.820">
    <property type="match status" value="1"/>
</dbReference>
<keyword evidence="4" id="KW-0488">Methylation</keyword>
<dbReference type="GO" id="GO:0005524">
    <property type="term" value="F:ATP binding"/>
    <property type="evidence" value="ECO:0007669"/>
    <property type="project" value="UniProtKB-UniRule"/>
</dbReference>
<dbReference type="SUPFAM" id="SSF52540">
    <property type="entry name" value="P-loop containing nucleoside triphosphate hydrolases"/>
    <property type="match status" value="1"/>
</dbReference>
<feature type="compositionally biased region" description="Basic and acidic residues" evidence="14">
    <location>
        <begin position="1781"/>
        <end position="1794"/>
    </location>
</feature>
<dbReference type="PROSITE" id="PS50096">
    <property type="entry name" value="IQ"/>
    <property type="match status" value="1"/>
</dbReference>
<reference evidence="17" key="2">
    <citation type="submission" date="2025-09" db="UniProtKB">
        <authorList>
            <consortium name="Ensembl"/>
        </authorList>
    </citation>
    <scope>IDENTIFICATION</scope>
</reference>
<evidence type="ECO:0000313" key="17">
    <source>
        <dbReference type="Ensembl" id="ENSCCRP00000034328.2"/>
    </source>
</evidence>
<keyword evidence="5" id="KW-0963">Cytoplasm</keyword>
<evidence type="ECO:0000256" key="14">
    <source>
        <dbReference type="SAM" id="MobiDB-lite"/>
    </source>
</evidence>